<sequence>MKSTQFSAAAMFFLAGLGLSSPVQTDDVAAQPAAQSDVQSAAELAAERETELAILRGCDQGDCPDNDFGFDLYSYVSGGKWKYKIRWQGICGCNDVSTSDDGCATLNICSGKQTVCIDHGRGRGHWIDPHGTRKCYAISSGYVCNDLWEAWPTREVACAW</sequence>
<organism evidence="1 2">
    <name type="scientific">Lecanicillium saksenae</name>
    <dbReference type="NCBI Taxonomy" id="468837"/>
    <lineage>
        <taxon>Eukaryota</taxon>
        <taxon>Fungi</taxon>
        <taxon>Dikarya</taxon>
        <taxon>Ascomycota</taxon>
        <taxon>Pezizomycotina</taxon>
        <taxon>Sordariomycetes</taxon>
        <taxon>Hypocreomycetidae</taxon>
        <taxon>Hypocreales</taxon>
        <taxon>Cordycipitaceae</taxon>
        <taxon>Lecanicillium</taxon>
    </lineage>
</organism>
<gene>
    <name evidence="1" type="ORF">NLG97_g5368</name>
</gene>
<evidence type="ECO:0000313" key="2">
    <source>
        <dbReference type="Proteomes" id="UP001148737"/>
    </source>
</evidence>
<proteinExistence type="predicted"/>
<accession>A0ACC1QV78</accession>
<dbReference type="Proteomes" id="UP001148737">
    <property type="component" value="Unassembled WGS sequence"/>
</dbReference>
<name>A0ACC1QV78_9HYPO</name>
<evidence type="ECO:0000313" key="1">
    <source>
        <dbReference type="EMBL" id="KAJ3492473.1"/>
    </source>
</evidence>
<reference evidence="1" key="1">
    <citation type="submission" date="2022-07" db="EMBL/GenBank/DDBJ databases">
        <title>Genome Sequence of Lecanicillium saksenae.</title>
        <authorList>
            <person name="Buettner E."/>
        </authorList>
    </citation>
    <scope>NUCLEOTIDE SEQUENCE</scope>
    <source>
        <strain evidence="1">VT-O1</strain>
    </source>
</reference>
<dbReference type="EMBL" id="JANAKD010000597">
    <property type="protein sequence ID" value="KAJ3492473.1"/>
    <property type="molecule type" value="Genomic_DNA"/>
</dbReference>
<comment type="caution">
    <text evidence="1">The sequence shown here is derived from an EMBL/GenBank/DDBJ whole genome shotgun (WGS) entry which is preliminary data.</text>
</comment>
<keyword evidence="2" id="KW-1185">Reference proteome</keyword>
<protein>
    <submittedName>
        <fullName evidence="1">Uncharacterized protein</fullName>
    </submittedName>
</protein>